<protein>
    <recommendedName>
        <fullName evidence="2">HTH cro/C1-type domain-containing protein</fullName>
    </recommendedName>
</protein>
<comment type="caution">
    <text evidence="3">The sequence shown here is derived from an EMBL/GenBank/DDBJ whole genome shotgun (WGS) entry which is preliminary data.</text>
</comment>
<evidence type="ECO:0000313" key="4">
    <source>
        <dbReference type="Proteomes" id="UP000177026"/>
    </source>
</evidence>
<dbReference type="PANTHER" id="PTHR46797:SF1">
    <property type="entry name" value="METHYLPHOSPHONATE SYNTHASE"/>
    <property type="match status" value="1"/>
</dbReference>
<keyword evidence="1" id="KW-0238">DNA-binding</keyword>
<dbReference type="AlphaFoldDB" id="A0A1F7GK17"/>
<feature type="domain" description="HTH cro/C1-type" evidence="2">
    <location>
        <begin position="11"/>
        <end position="65"/>
    </location>
</feature>
<dbReference type="GO" id="GO:0003677">
    <property type="term" value="F:DNA binding"/>
    <property type="evidence" value="ECO:0007669"/>
    <property type="project" value="UniProtKB-KW"/>
</dbReference>
<dbReference type="GO" id="GO:0005829">
    <property type="term" value="C:cytosol"/>
    <property type="evidence" value="ECO:0007669"/>
    <property type="project" value="TreeGrafter"/>
</dbReference>
<dbReference type="CDD" id="cd00093">
    <property type="entry name" value="HTH_XRE"/>
    <property type="match status" value="1"/>
</dbReference>
<dbReference type="Pfam" id="PF01381">
    <property type="entry name" value="HTH_3"/>
    <property type="match status" value="1"/>
</dbReference>
<reference evidence="3 4" key="1">
    <citation type="journal article" date="2016" name="Nat. Commun.">
        <title>Thousands of microbial genomes shed light on interconnected biogeochemical processes in an aquifer system.</title>
        <authorList>
            <person name="Anantharaman K."/>
            <person name="Brown C.T."/>
            <person name="Hug L.A."/>
            <person name="Sharon I."/>
            <person name="Castelle C.J."/>
            <person name="Probst A.J."/>
            <person name="Thomas B.C."/>
            <person name="Singh A."/>
            <person name="Wilkins M.J."/>
            <person name="Karaoz U."/>
            <person name="Brodie E.L."/>
            <person name="Williams K.H."/>
            <person name="Hubbard S.S."/>
            <person name="Banfield J.F."/>
        </authorList>
    </citation>
    <scope>NUCLEOTIDE SEQUENCE [LARGE SCALE GENOMIC DNA]</scope>
</reference>
<sequence length="106" mass="11583">MLTKKELGFRIRKLREKSGLSQHALGKVLGKSHAAISDLENGKTDLSVTELLVLAKCLNTPVDFILNIQTSGPEIVFQLNGNTVNEVESKNAKIKVSTNSQTFFLG</sequence>
<dbReference type="PANTHER" id="PTHR46797">
    <property type="entry name" value="HTH-TYPE TRANSCRIPTIONAL REGULATOR"/>
    <property type="match status" value="1"/>
</dbReference>
<dbReference type="SUPFAM" id="SSF47413">
    <property type="entry name" value="lambda repressor-like DNA-binding domains"/>
    <property type="match status" value="1"/>
</dbReference>
<dbReference type="Proteomes" id="UP000177026">
    <property type="component" value="Unassembled WGS sequence"/>
</dbReference>
<dbReference type="EMBL" id="MFZI01000058">
    <property type="protein sequence ID" value="OGK19036.1"/>
    <property type="molecule type" value="Genomic_DNA"/>
</dbReference>
<dbReference type="SMART" id="SM00530">
    <property type="entry name" value="HTH_XRE"/>
    <property type="match status" value="1"/>
</dbReference>
<dbReference type="GO" id="GO:0003700">
    <property type="term" value="F:DNA-binding transcription factor activity"/>
    <property type="evidence" value="ECO:0007669"/>
    <property type="project" value="TreeGrafter"/>
</dbReference>
<gene>
    <name evidence="3" type="ORF">A2866_00315</name>
</gene>
<evidence type="ECO:0000313" key="3">
    <source>
        <dbReference type="EMBL" id="OGK19036.1"/>
    </source>
</evidence>
<accession>A0A1F7GK17</accession>
<dbReference type="Gene3D" id="1.10.260.40">
    <property type="entry name" value="lambda repressor-like DNA-binding domains"/>
    <property type="match status" value="1"/>
</dbReference>
<proteinExistence type="predicted"/>
<dbReference type="InterPro" id="IPR050807">
    <property type="entry name" value="TransReg_Diox_bact_type"/>
</dbReference>
<name>A0A1F7GK17_9BACT</name>
<evidence type="ECO:0000259" key="2">
    <source>
        <dbReference type="PROSITE" id="PS50943"/>
    </source>
</evidence>
<dbReference type="PROSITE" id="PS50943">
    <property type="entry name" value="HTH_CROC1"/>
    <property type="match status" value="1"/>
</dbReference>
<dbReference type="InterPro" id="IPR010982">
    <property type="entry name" value="Lambda_DNA-bd_dom_sf"/>
</dbReference>
<organism evidence="3 4">
    <name type="scientific">Candidatus Roizmanbacteria bacterium RIFCSPHIGHO2_01_FULL_39_8</name>
    <dbReference type="NCBI Taxonomy" id="1802033"/>
    <lineage>
        <taxon>Bacteria</taxon>
        <taxon>Candidatus Roizmaniibacteriota</taxon>
    </lineage>
</organism>
<dbReference type="InterPro" id="IPR001387">
    <property type="entry name" value="Cro/C1-type_HTH"/>
</dbReference>
<evidence type="ECO:0000256" key="1">
    <source>
        <dbReference type="ARBA" id="ARBA00023125"/>
    </source>
</evidence>